<evidence type="ECO:0000313" key="3">
    <source>
        <dbReference type="Proteomes" id="UP000321393"/>
    </source>
</evidence>
<sequence>MLCLMKKHRGIEMTNQKTTIAFSDDHDEPSDIASPSTPPTSSITPQKNTPSSSASSSEEPRDMRSLQDIYDETKELSQSFNNLTLFCLFGDSEFLNFQEALQNDKWKIVVDEEIKSIKKNDT</sequence>
<evidence type="ECO:0000313" key="2">
    <source>
        <dbReference type="EMBL" id="KAA0041321.1"/>
    </source>
</evidence>
<reference evidence="2 3" key="1">
    <citation type="submission" date="2019-08" db="EMBL/GenBank/DDBJ databases">
        <title>Draft genome sequences of two oriental melons (Cucumis melo L. var makuwa).</title>
        <authorList>
            <person name="Kwon S.-Y."/>
        </authorList>
    </citation>
    <scope>NUCLEOTIDE SEQUENCE [LARGE SCALE GENOMIC DNA]</scope>
    <source>
        <strain evidence="3">cv. SW 3</strain>
        <tissue evidence="2">Leaf</tissue>
    </source>
</reference>
<dbReference type="OrthoDB" id="1917367at2759"/>
<comment type="caution">
    <text evidence="2">The sequence shown here is derived from an EMBL/GenBank/DDBJ whole genome shotgun (WGS) entry which is preliminary data.</text>
</comment>
<organism evidence="2 3">
    <name type="scientific">Cucumis melo var. makuwa</name>
    <name type="common">Oriental melon</name>
    <dbReference type="NCBI Taxonomy" id="1194695"/>
    <lineage>
        <taxon>Eukaryota</taxon>
        <taxon>Viridiplantae</taxon>
        <taxon>Streptophyta</taxon>
        <taxon>Embryophyta</taxon>
        <taxon>Tracheophyta</taxon>
        <taxon>Spermatophyta</taxon>
        <taxon>Magnoliopsida</taxon>
        <taxon>eudicotyledons</taxon>
        <taxon>Gunneridae</taxon>
        <taxon>Pentapetalae</taxon>
        <taxon>rosids</taxon>
        <taxon>fabids</taxon>
        <taxon>Cucurbitales</taxon>
        <taxon>Cucurbitaceae</taxon>
        <taxon>Benincaseae</taxon>
        <taxon>Cucumis</taxon>
    </lineage>
</organism>
<feature type="compositionally biased region" description="Basic and acidic residues" evidence="1">
    <location>
        <begin position="58"/>
        <end position="67"/>
    </location>
</feature>
<dbReference type="Proteomes" id="UP000321393">
    <property type="component" value="Unassembled WGS sequence"/>
</dbReference>
<proteinExistence type="predicted"/>
<feature type="compositionally biased region" description="Low complexity" evidence="1">
    <location>
        <begin position="31"/>
        <end position="57"/>
    </location>
</feature>
<protein>
    <submittedName>
        <fullName evidence="2">Retrovirus-related Pol polyprotein from transposon TNT 1-94</fullName>
    </submittedName>
</protein>
<dbReference type="EMBL" id="SSTE01016683">
    <property type="protein sequence ID" value="KAA0041321.1"/>
    <property type="molecule type" value="Genomic_DNA"/>
</dbReference>
<dbReference type="AlphaFoldDB" id="A0A5A7TI36"/>
<evidence type="ECO:0000256" key="1">
    <source>
        <dbReference type="SAM" id="MobiDB-lite"/>
    </source>
</evidence>
<feature type="region of interest" description="Disordered" evidence="1">
    <location>
        <begin position="14"/>
        <end position="67"/>
    </location>
</feature>
<name>A0A5A7TI36_CUCMM</name>
<gene>
    <name evidence="2" type="ORF">E6C27_scaffold128G003220</name>
</gene>
<accession>A0A5A7TI36</accession>